<organism evidence="1 2">
    <name type="scientific">Paenibacillus naphthalenovorans</name>
    <dbReference type="NCBI Taxonomy" id="162209"/>
    <lineage>
        <taxon>Bacteria</taxon>
        <taxon>Bacillati</taxon>
        <taxon>Bacillota</taxon>
        <taxon>Bacilli</taxon>
        <taxon>Bacillales</taxon>
        <taxon>Paenibacillaceae</taxon>
        <taxon>Paenibacillus</taxon>
    </lineage>
</organism>
<reference evidence="1 2" key="2">
    <citation type="journal article" date="2016" name="Genome Announc.">
        <title>Complete Genome Sequences of Two Interactive Moderate Thermophiles, Paenibacillus napthalenovorans 32O-Y and Paenibacillus sp. 32O-W.</title>
        <authorList>
            <person name="Butler R.R.III."/>
            <person name="Wang J."/>
            <person name="Stark B.C."/>
            <person name="Pombert J.F."/>
        </authorList>
    </citation>
    <scope>NUCLEOTIDE SEQUENCE [LARGE SCALE GENOMIC DNA]</scope>
    <source>
        <strain evidence="1 2">32O-Y</strain>
    </source>
</reference>
<keyword evidence="2" id="KW-1185">Reference proteome</keyword>
<reference evidence="2" key="1">
    <citation type="submission" date="2015-12" db="EMBL/GenBank/DDBJ databases">
        <title>Complete genome sequences of two moderately thermophilic Paenibacillus species.</title>
        <authorList>
            <person name="Butler R.III."/>
            <person name="Wang J."/>
            <person name="Stark B.C."/>
            <person name="Pombert J.-F."/>
        </authorList>
    </citation>
    <scope>NUCLEOTIDE SEQUENCE [LARGE SCALE GENOMIC DNA]</scope>
    <source>
        <strain evidence="2">32O-Y</strain>
    </source>
</reference>
<evidence type="ECO:0000313" key="1">
    <source>
        <dbReference type="EMBL" id="ALS22238.1"/>
    </source>
</evidence>
<dbReference type="AlphaFoldDB" id="A0A0U2W716"/>
<gene>
    <name evidence="1" type="ORF">IJ22_18640</name>
</gene>
<dbReference type="OrthoDB" id="2679154at2"/>
<dbReference type="EMBL" id="CP013652">
    <property type="protein sequence ID" value="ALS22238.1"/>
    <property type="molecule type" value="Genomic_DNA"/>
</dbReference>
<sequence>MFINRRFIEREYVFNIEKKNNPYISDEQINNMLDSMDLDWCDLTFKFFERKNGWDTVIIDNNTNNRVVIDELNGFAFDFYIRQIKELSITRARKEIREKLFAGVGA</sequence>
<name>A0A0U2W716_9BACL</name>
<dbReference type="PATRIC" id="fig|162209.4.peg.1975"/>
<dbReference type="Proteomes" id="UP000061660">
    <property type="component" value="Chromosome"/>
</dbReference>
<protein>
    <submittedName>
        <fullName evidence="1">Uncharacterized protein</fullName>
    </submittedName>
</protein>
<proteinExistence type="predicted"/>
<accession>A0A0U2W716</accession>
<dbReference type="RefSeq" id="WP_062408552.1">
    <property type="nucleotide sequence ID" value="NZ_CP013652.1"/>
</dbReference>
<dbReference type="KEGG" id="pnp:IJ22_18640"/>
<evidence type="ECO:0000313" key="2">
    <source>
        <dbReference type="Proteomes" id="UP000061660"/>
    </source>
</evidence>
<dbReference type="STRING" id="162209.IJ22_18640"/>